<evidence type="ECO:0000313" key="3">
    <source>
        <dbReference type="Proteomes" id="UP001189624"/>
    </source>
</evidence>
<dbReference type="Proteomes" id="UP001189624">
    <property type="component" value="Chromosome 10"/>
</dbReference>
<accession>A0AA86W1A7</accession>
<name>A0AA86W1A7_9FABA</name>
<feature type="region of interest" description="Disordered" evidence="1">
    <location>
        <begin position="1"/>
        <end position="27"/>
    </location>
</feature>
<dbReference type="PANTHER" id="PTHR34657">
    <property type="entry name" value="EMBRYO SAC DEVELOPMENT ARREST 6"/>
    <property type="match status" value="1"/>
</dbReference>
<dbReference type="Gramene" id="rna-AYBTSS11_LOCUS28606">
    <property type="protein sequence ID" value="CAJ1976468.1"/>
    <property type="gene ID" value="gene-AYBTSS11_LOCUS28606"/>
</dbReference>
<protein>
    <submittedName>
        <fullName evidence="2">Uncharacterized protein</fullName>
    </submittedName>
</protein>
<evidence type="ECO:0000313" key="2">
    <source>
        <dbReference type="EMBL" id="CAJ1976468.1"/>
    </source>
</evidence>
<proteinExistence type="predicted"/>
<sequence>MMSQHPPKNLSTKNKPAAPKAVEPSPSNRLLAGYLAHEFLTKGTLLGRRFELDSVQAEPKRSQLNSQAAEVKSSAVQEHGSYEEVANLLKTKGTYIKGIVNPTQLSNWINM</sequence>
<keyword evidence="3" id="KW-1185">Reference proteome</keyword>
<dbReference type="EMBL" id="OY731407">
    <property type="protein sequence ID" value="CAJ1976468.1"/>
    <property type="molecule type" value="Genomic_DNA"/>
</dbReference>
<evidence type="ECO:0000256" key="1">
    <source>
        <dbReference type="SAM" id="MobiDB-lite"/>
    </source>
</evidence>
<dbReference type="AlphaFoldDB" id="A0AA86W1A7"/>
<gene>
    <name evidence="2" type="ORF">AYBTSS11_LOCUS28606</name>
</gene>
<reference evidence="2" key="1">
    <citation type="submission" date="2023-10" db="EMBL/GenBank/DDBJ databases">
        <authorList>
            <person name="Domelevo Entfellner J.-B."/>
        </authorList>
    </citation>
    <scope>NUCLEOTIDE SEQUENCE</scope>
</reference>
<dbReference type="PANTHER" id="PTHR34657:SF4">
    <property type="entry name" value="EMBRYO SAC DEVELOPMENT ARREST 6"/>
    <property type="match status" value="1"/>
</dbReference>
<organism evidence="2 3">
    <name type="scientific">Sphenostylis stenocarpa</name>
    <dbReference type="NCBI Taxonomy" id="92480"/>
    <lineage>
        <taxon>Eukaryota</taxon>
        <taxon>Viridiplantae</taxon>
        <taxon>Streptophyta</taxon>
        <taxon>Embryophyta</taxon>
        <taxon>Tracheophyta</taxon>
        <taxon>Spermatophyta</taxon>
        <taxon>Magnoliopsida</taxon>
        <taxon>eudicotyledons</taxon>
        <taxon>Gunneridae</taxon>
        <taxon>Pentapetalae</taxon>
        <taxon>rosids</taxon>
        <taxon>fabids</taxon>
        <taxon>Fabales</taxon>
        <taxon>Fabaceae</taxon>
        <taxon>Papilionoideae</taxon>
        <taxon>50 kb inversion clade</taxon>
        <taxon>NPAAA clade</taxon>
        <taxon>indigoferoid/millettioid clade</taxon>
        <taxon>Phaseoleae</taxon>
        <taxon>Sphenostylis</taxon>
    </lineage>
</organism>